<proteinExistence type="predicted"/>
<dbReference type="Proteomes" id="UP000698800">
    <property type="component" value="Unassembled WGS sequence"/>
</dbReference>
<dbReference type="AlphaFoldDB" id="A0A9P8IB52"/>
<organism evidence="1 2">
    <name type="scientific">Glutinoglossum americanum</name>
    <dbReference type="NCBI Taxonomy" id="1670608"/>
    <lineage>
        <taxon>Eukaryota</taxon>
        <taxon>Fungi</taxon>
        <taxon>Dikarya</taxon>
        <taxon>Ascomycota</taxon>
        <taxon>Pezizomycotina</taxon>
        <taxon>Geoglossomycetes</taxon>
        <taxon>Geoglossales</taxon>
        <taxon>Geoglossaceae</taxon>
        <taxon>Glutinoglossum</taxon>
    </lineage>
</organism>
<comment type="caution">
    <text evidence="1">The sequence shown here is derived from an EMBL/GenBank/DDBJ whole genome shotgun (WGS) entry which is preliminary data.</text>
</comment>
<name>A0A9P8IB52_9PEZI</name>
<gene>
    <name evidence="1" type="ORF">FGG08_003416</name>
</gene>
<evidence type="ECO:0000313" key="1">
    <source>
        <dbReference type="EMBL" id="KAH0542195.1"/>
    </source>
</evidence>
<dbReference type="EMBL" id="JAGHQL010000059">
    <property type="protein sequence ID" value="KAH0542195.1"/>
    <property type="molecule type" value="Genomic_DNA"/>
</dbReference>
<accession>A0A9P8IB52</accession>
<keyword evidence="2" id="KW-1185">Reference proteome</keyword>
<sequence>MSYAHGKYQHFPGEIPPLDSPAIDPVALLRDKTHRWQAFRLGRAFSTAGYTRGTFQLGIGGEDFGREVAYCDGKLGWIEYGSETKTGTVTVRYLEGGRLFRACPGNRERIFRLGISKSLVGCVSSMGTVAILFKAGILVWNFDSQNSRGITLNAIDWEYRLLLLSPFEDCIVVFSRSILGDTSEASIRFDRYTFDGVLLTSSSLETRKSATIQLERWHIQPRDYNGLYAVVARPCVSSQTTCLIQFDSRKDLLFSDEIPGMSDFRILWKDILISTNYRNNGLLISDLEVGRGLTYSESPPSSSTPEFSQISHDDLRRTGVMRPVCGLIGDENFLAFCWHEYVHVWCFREECALPGEDPKFRLASVLKKSQRKEVRRQKAALHTVV</sequence>
<evidence type="ECO:0000313" key="2">
    <source>
        <dbReference type="Proteomes" id="UP000698800"/>
    </source>
</evidence>
<protein>
    <submittedName>
        <fullName evidence="1">Uncharacterized protein</fullName>
    </submittedName>
</protein>
<reference evidence="1" key="1">
    <citation type="submission" date="2021-03" db="EMBL/GenBank/DDBJ databases">
        <title>Comparative genomics and phylogenomic investigation of the class Geoglossomycetes provide insights into ecological specialization and systematics.</title>
        <authorList>
            <person name="Melie T."/>
            <person name="Pirro S."/>
            <person name="Miller A.N."/>
            <person name="Quandt A."/>
        </authorList>
    </citation>
    <scope>NUCLEOTIDE SEQUENCE</scope>
    <source>
        <strain evidence="1">GBOQ0MN5Z8</strain>
    </source>
</reference>
<dbReference type="OrthoDB" id="5407885at2759"/>